<accession>A0A8S9ZKG4</accession>
<organism evidence="1 2">
    <name type="scientific">Meloidogyne graminicola</name>
    <dbReference type="NCBI Taxonomy" id="189291"/>
    <lineage>
        <taxon>Eukaryota</taxon>
        <taxon>Metazoa</taxon>
        <taxon>Ecdysozoa</taxon>
        <taxon>Nematoda</taxon>
        <taxon>Chromadorea</taxon>
        <taxon>Rhabditida</taxon>
        <taxon>Tylenchina</taxon>
        <taxon>Tylenchomorpha</taxon>
        <taxon>Tylenchoidea</taxon>
        <taxon>Meloidogynidae</taxon>
        <taxon>Meloidogyninae</taxon>
        <taxon>Meloidogyne</taxon>
    </lineage>
</organism>
<proteinExistence type="predicted"/>
<reference evidence="1" key="1">
    <citation type="journal article" date="2020" name="Ecol. Evol.">
        <title>Genome structure and content of the rice root-knot nematode (Meloidogyne graminicola).</title>
        <authorList>
            <person name="Phan N.T."/>
            <person name="Danchin E.G.J."/>
            <person name="Klopp C."/>
            <person name="Perfus-Barbeoch L."/>
            <person name="Kozlowski D.K."/>
            <person name="Koutsovoulos G.D."/>
            <person name="Lopez-Roques C."/>
            <person name="Bouchez O."/>
            <person name="Zahm M."/>
            <person name="Besnard G."/>
            <person name="Bellafiore S."/>
        </authorList>
    </citation>
    <scope>NUCLEOTIDE SEQUENCE</scope>
    <source>
        <strain evidence="1">VN-18</strain>
    </source>
</reference>
<dbReference type="EMBL" id="JABEBT010000068">
    <property type="protein sequence ID" value="KAF7633848.1"/>
    <property type="molecule type" value="Genomic_DNA"/>
</dbReference>
<evidence type="ECO:0000313" key="1">
    <source>
        <dbReference type="EMBL" id="KAF7633848.1"/>
    </source>
</evidence>
<keyword evidence="2" id="KW-1185">Reference proteome</keyword>
<dbReference type="Proteomes" id="UP000605970">
    <property type="component" value="Unassembled WGS sequence"/>
</dbReference>
<protein>
    <submittedName>
        <fullName evidence="1">Uncharacterized protein</fullName>
    </submittedName>
</protein>
<name>A0A8S9ZKG4_9BILA</name>
<dbReference type="AlphaFoldDB" id="A0A8S9ZKG4"/>
<sequence length="46" mass="5774">MEIMVNRENKVYKDRMDYLEYLVDVIIVLHQEQHLDIKLIIYLFIY</sequence>
<gene>
    <name evidence="1" type="ORF">Mgra_00006706</name>
</gene>
<comment type="caution">
    <text evidence="1">The sequence shown here is derived from an EMBL/GenBank/DDBJ whole genome shotgun (WGS) entry which is preliminary data.</text>
</comment>
<evidence type="ECO:0000313" key="2">
    <source>
        <dbReference type="Proteomes" id="UP000605970"/>
    </source>
</evidence>